<dbReference type="PANTHER" id="PTHR31307:SF4">
    <property type="entry name" value="TRIHELIX TRANSCRIPTION FACTOR ASIL2"/>
    <property type="match status" value="1"/>
</dbReference>
<sequence>MSDQNSPPNSFPFCYPPGYFFQNFYDSYPYRNSTTSMPHATTSSSPPGQRSSSPQSGSSASGTSTPTCEIASTSTEGNTKQDKRQGKTTQDRWTENQVKYLVDLWEANISRLESQQSRKVWGEIATKINEQFDLARLPSQCERKIKHLKKKYKEAKDWNRSQTGGNNETCEHFDVFDRVLGGRDVVTLKHVRETANAAAKNKEKLPDSPAGDEEEGYTSDQAEEALQAMGIKVKSRSERKKGKGKGKGRKRSLENDDSEDFARFTERVERQGDRLANAVEQMQEMQREQTQAMTGFLAALTKAIEKN</sequence>
<gene>
    <name evidence="3" type="ORF">PLOB_00004331</name>
</gene>
<feature type="compositionally biased region" description="Basic residues" evidence="1">
    <location>
        <begin position="233"/>
        <end position="250"/>
    </location>
</feature>
<dbReference type="InterPro" id="IPR044823">
    <property type="entry name" value="ASIL1/2-like"/>
</dbReference>
<reference evidence="3 4" key="1">
    <citation type="submission" date="2022-05" db="EMBL/GenBank/DDBJ databases">
        <authorList>
            <consortium name="Genoscope - CEA"/>
            <person name="William W."/>
        </authorList>
    </citation>
    <scope>NUCLEOTIDE SEQUENCE [LARGE SCALE GENOMIC DNA]</scope>
</reference>
<protein>
    <recommendedName>
        <fullName evidence="2">Myb/SANT-like DNA-binding domain-containing protein</fullName>
    </recommendedName>
</protein>
<proteinExistence type="predicted"/>
<feature type="compositionally biased region" description="Acidic residues" evidence="1">
    <location>
        <begin position="210"/>
        <end position="223"/>
    </location>
</feature>
<dbReference type="PANTHER" id="PTHR31307">
    <property type="entry name" value="TRIHELIX TRANSCRIPTION FACTOR ASIL2"/>
    <property type="match status" value="1"/>
</dbReference>
<evidence type="ECO:0000313" key="3">
    <source>
        <dbReference type="EMBL" id="CAH3161138.1"/>
    </source>
</evidence>
<feature type="compositionally biased region" description="Polar residues" evidence="1">
    <location>
        <begin position="31"/>
        <end position="40"/>
    </location>
</feature>
<feature type="compositionally biased region" description="Basic and acidic residues" evidence="1">
    <location>
        <begin position="79"/>
        <end position="91"/>
    </location>
</feature>
<feature type="region of interest" description="Disordered" evidence="1">
    <location>
        <begin position="31"/>
        <end position="91"/>
    </location>
</feature>
<dbReference type="Proteomes" id="UP001159405">
    <property type="component" value="Unassembled WGS sequence"/>
</dbReference>
<dbReference type="EMBL" id="CALNXK010000119">
    <property type="protein sequence ID" value="CAH3161138.1"/>
    <property type="molecule type" value="Genomic_DNA"/>
</dbReference>
<evidence type="ECO:0000256" key="1">
    <source>
        <dbReference type="SAM" id="MobiDB-lite"/>
    </source>
</evidence>
<dbReference type="Gene3D" id="1.10.10.60">
    <property type="entry name" value="Homeodomain-like"/>
    <property type="match status" value="1"/>
</dbReference>
<keyword evidence="4" id="KW-1185">Reference proteome</keyword>
<evidence type="ECO:0000313" key="4">
    <source>
        <dbReference type="Proteomes" id="UP001159405"/>
    </source>
</evidence>
<feature type="domain" description="Myb/SANT-like DNA-binding" evidence="2">
    <location>
        <begin position="91"/>
        <end position="178"/>
    </location>
</feature>
<accession>A0ABN8QB95</accession>
<organism evidence="3 4">
    <name type="scientific">Porites lobata</name>
    <dbReference type="NCBI Taxonomy" id="104759"/>
    <lineage>
        <taxon>Eukaryota</taxon>
        <taxon>Metazoa</taxon>
        <taxon>Cnidaria</taxon>
        <taxon>Anthozoa</taxon>
        <taxon>Hexacorallia</taxon>
        <taxon>Scleractinia</taxon>
        <taxon>Fungiina</taxon>
        <taxon>Poritidae</taxon>
        <taxon>Porites</taxon>
    </lineage>
</organism>
<dbReference type="Pfam" id="PF13837">
    <property type="entry name" value="Myb_DNA-bind_4"/>
    <property type="match status" value="1"/>
</dbReference>
<dbReference type="InterPro" id="IPR044822">
    <property type="entry name" value="Myb_DNA-bind_4"/>
</dbReference>
<feature type="compositionally biased region" description="Low complexity" evidence="1">
    <location>
        <begin position="41"/>
        <end position="67"/>
    </location>
</feature>
<name>A0ABN8QB95_9CNID</name>
<comment type="caution">
    <text evidence="3">The sequence shown here is derived from an EMBL/GenBank/DDBJ whole genome shotgun (WGS) entry which is preliminary data.</text>
</comment>
<feature type="region of interest" description="Disordered" evidence="1">
    <location>
        <begin position="197"/>
        <end position="268"/>
    </location>
</feature>
<evidence type="ECO:0000259" key="2">
    <source>
        <dbReference type="Pfam" id="PF13837"/>
    </source>
</evidence>